<dbReference type="InterPro" id="IPR001867">
    <property type="entry name" value="OmpR/PhoB-type_DNA-bd"/>
</dbReference>
<keyword evidence="5" id="KW-0804">Transcription</keyword>
<dbReference type="GO" id="GO:0032993">
    <property type="term" value="C:protein-DNA complex"/>
    <property type="evidence" value="ECO:0007669"/>
    <property type="project" value="TreeGrafter"/>
</dbReference>
<dbReference type="GO" id="GO:0000156">
    <property type="term" value="F:phosphorelay response regulator activity"/>
    <property type="evidence" value="ECO:0007669"/>
    <property type="project" value="TreeGrafter"/>
</dbReference>
<evidence type="ECO:0000256" key="5">
    <source>
        <dbReference type="ARBA" id="ARBA00023163"/>
    </source>
</evidence>
<dbReference type="SMART" id="SM00862">
    <property type="entry name" value="Trans_reg_C"/>
    <property type="match status" value="1"/>
</dbReference>
<evidence type="ECO:0000256" key="1">
    <source>
        <dbReference type="ARBA" id="ARBA00022553"/>
    </source>
</evidence>
<keyword evidence="3" id="KW-0805">Transcription regulation</keyword>
<dbReference type="SUPFAM" id="SSF52172">
    <property type="entry name" value="CheY-like"/>
    <property type="match status" value="1"/>
</dbReference>
<dbReference type="EMBL" id="CAEZYY010000048">
    <property type="protein sequence ID" value="CAB4768786.1"/>
    <property type="molecule type" value="Genomic_DNA"/>
</dbReference>
<organism evidence="9">
    <name type="scientific">freshwater metagenome</name>
    <dbReference type="NCBI Taxonomy" id="449393"/>
    <lineage>
        <taxon>unclassified sequences</taxon>
        <taxon>metagenomes</taxon>
        <taxon>ecological metagenomes</taxon>
    </lineage>
</organism>
<dbReference type="FunFam" id="3.40.50.2300:FF:000001">
    <property type="entry name" value="DNA-binding response regulator PhoB"/>
    <property type="match status" value="1"/>
</dbReference>
<dbReference type="FunFam" id="1.10.10.10:FF:000005">
    <property type="entry name" value="Two-component system response regulator"/>
    <property type="match status" value="1"/>
</dbReference>
<dbReference type="InterPro" id="IPR011006">
    <property type="entry name" value="CheY-like_superfamily"/>
</dbReference>
<evidence type="ECO:0000256" key="3">
    <source>
        <dbReference type="ARBA" id="ARBA00023015"/>
    </source>
</evidence>
<dbReference type="GO" id="GO:0006355">
    <property type="term" value="P:regulation of DNA-templated transcription"/>
    <property type="evidence" value="ECO:0007669"/>
    <property type="project" value="InterPro"/>
</dbReference>
<dbReference type="Pfam" id="PF00486">
    <property type="entry name" value="Trans_reg_C"/>
    <property type="match status" value="1"/>
</dbReference>
<reference evidence="9" key="1">
    <citation type="submission" date="2020-05" db="EMBL/GenBank/DDBJ databases">
        <authorList>
            <person name="Chiriac C."/>
            <person name="Salcher M."/>
            <person name="Ghai R."/>
            <person name="Kavagutti S V."/>
        </authorList>
    </citation>
    <scope>NUCLEOTIDE SEQUENCE</scope>
</reference>
<dbReference type="InterPro" id="IPR001789">
    <property type="entry name" value="Sig_transdc_resp-reg_receiver"/>
</dbReference>
<name>A0A6J6VAU4_9ZZZZ</name>
<dbReference type="AlphaFoldDB" id="A0A6J6VAU4"/>
<dbReference type="InterPro" id="IPR036388">
    <property type="entry name" value="WH-like_DNA-bd_sf"/>
</dbReference>
<evidence type="ECO:0000313" key="8">
    <source>
        <dbReference type="EMBL" id="CAB4723484.1"/>
    </source>
</evidence>
<dbReference type="Pfam" id="PF00072">
    <property type="entry name" value="Response_reg"/>
    <property type="match status" value="1"/>
</dbReference>
<evidence type="ECO:0000256" key="2">
    <source>
        <dbReference type="ARBA" id="ARBA00023012"/>
    </source>
</evidence>
<protein>
    <submittedName>
        <fullName evidence="9">Unannotated protein</fullName>
    </submittedName>
</protein>
<dbReference type="PROSITE" id="PS51755">
    <property type="entry name" value="OMPR_PHOB"/>
    <property type="match status" value="1"/>
</dbReference>
<dbReference type="InterPro" id="IPR039420">
    <property type="entry name" value="WalR-like"/>
</dbReference>
<evidence type="ECO:0000259" key="6">
    <source>
        <dbReference type="PROSITE" id="PS50110"/>
    </source>
</evidence>
<evidence type="ECO:0000259" key="7">
    <source>
        <dbReference type="PROSITE" id="PS51755"/>
    </source>
</evidence>
<keyword evidence="4" id="KW-0238">DNA-binding</keyword>
<dbReference type="PROSITE" id="PS50110">
    <property type="entry name" value="RESPONSE_REGULATORY"/>
    <property type="match status" value="1"/>
</dbReference>
<dbReference type="CDD" id="cd00383">
    <property type="entry name" value="trans_reg_C"/>
    <property type="match status" value="1"/>
</dbReference>
<evidence type="ECO:0000256" key="4">
    <source>
        <dbReference type="ARBA" id="ARBA00023125"/>
    </source>
</evidence>
<dbReference type="Gene3D" id="6.10.250.690">
    <property type="match status" value="1"/>
</dbReference>
<dbReference type="PANTHER" id="PTHR48111:SF28">
    <property type="entry name" value="TRANSCRIPTIONAL REGULATORY PROTEIN TCRX-RELATED"/>
    <property type="match status" value="1"/>
</dbReference>
<evidence type="ECO:0000313" key="10">
    <source>
        <dbReference type="EMBL" id="CAB4875678.1"/>
    </source>
</evidence>
<evidence type="ECO:0000313" key="9">
    <source>
        <dbReference type="EMBL" id="CAB4768786.1"/>
    </source>
</evidence>
<dbReference type="GO" id="GO:0000976">
    <property type="term" value="F:transcription cis-regulatory region binding"/>
    <property type="evidence" value="ECO:0007669"/>
    <property type="project" value="TreeGrafter"/>
</dbReference>
<dbReference type="SMART" id="SM00448">
    <property type="entry name" value="REC"/>
    <property type="match status" value="1"/>
</dbReference>
<dbReference type="PANTHER" id="PTHR48111">
    <property type="entry name" value="REGULATOR OF RPOS"/>
    <property type="match status" value="1"/>
</dbReference>
<feature type="domain" description="OmpR/PhoB-type" evidence="7">
    <location>
        <begin position="137"/>
        <end position="234"/>
    </location>
</feature>
<dbReference type="EMBL" id="CAFBLR010000085">
    <property type="protein sequence ID" value="CAB4875678.1"/>
    <property type="molecule type" value="Genomic_DNA"/>
</dbReference>
<dbReference type="EMBL" id="CAFBQP010000045">
    <property type="protein sequence ID" value="CAB5063594.1"/>
    <property type="molecule type" value="Genomic_DNA"/>
</dbReference>
<evidence type="ECO:0000313" key="11">
    <source>
        <dbReference type="EMBL" id="CAB5063594.1"/>
    </source>
</evidence>
<accession>A0A6J6VAU4</accession>
<proteinExistence type="predicted"/>
<dbReference type="Gene3D" id="3.40.50.2300">
    <property type="match status" value="1"/>
</dbReference>
<gene>
    <name evidence="8" type="ORF">UFOPK2602_01907</name>
    <name evidence="9" type="ORF">UFOPK2806_02301</name>
    <name evidence="10" type="ORF">UFOPK3417_00988</name>
    <name evidence="11" type="ORF">UFOPK4306_01280</name>
</gene>
<dbReference type="EMBL" id="CAEZXX010000163">
    <property type="protein sequence ID" value="CAB4723484.1"/>
    <property type="molecule type" value="Genomic_DNA"/>
</dbReference>
<sequence length="247" mass="27670">MTDTSRSKPLILVVDDEEHITELLSMGLGFNGFEVQRAANGREALAAVDARCPDLVILDVMMPNLGGFDVARRIRQTERAGVRTPIIFLTAKDSTADKVEGLRLGADDYVTKPFSIEEVIERVRAVLRRAGGIAPGDNKIVVGDLVIDEDTRDVWRGDRYIELTATEYRLLHYLAANARRVLTREQILAAVWDITFTSNASVLDTYVSYLRHKIDIEEPPLIHTVRGVGYTLRLPRDSQEIPRNSPD</sequence>
<keyword evidence="2" id="KW-0902">Two-component regulatory system</keyword>
<dbReference type="GO" id="GO:0005829">
    <property type="term" value="C:cytosol"/>
    <property type="evidence" value="ECO:0007669"/>
    <property type="project" value="TreeGrafter"/>
</dbReference>
<feature type="domain" description="Response regulatory" evidence="6">
    <location>
        <begin position="10"/>
        <end position="127"/>
    </location>
</feature>
<keyword evidence="1" id="KW-0597">Phosphoprotein</keyword>
<dbReference type="Gene3D" id="1.10.10.10">
    <property type="entry name" value="Winged helix-like DNA-binding domain superfamily/Winged helix DNA-binding domain"/>
    <property type="match status" value="1"/>
</dbReference>